<dbReference type="Proteomes" id="UP001582793">
    <property type="component" value="Unassembled WGS sequence"/>
</dbReference>
<evidence type="ECO:0008006" key="4">
    <source>
        <dbReference type="Google" id="ProtNLM"/>
    </source>
</evidence>
<feature type="region of interest" description="Disordered" evidence="1">
    <location>
        <begin position="1"/>
        <end position="21"/>
    </location>
</feature>
<evidence type="ECO:0000313" key="2">
    <source>
        <dbReference type="EMBL" id="MFB6392708.1"/>
    </source>
</evidence>
<accession>A0ABV5CL25</accession>
<sequence length="117" mass="13042">MNAATTTRPPPTPDAAPAYRGRRDVYKVRGRMVTADGLPVLDRKAVAELLGLEPKSISQYLFESRPGGRYEHHPFPAPDDRIGRAPWWRPERADEIREWAANRPGQGAGGGRPRRSS</sequence>
<dbReference type="EMBL" id="JBCGDC010000011">
    <property type="protein sequence ID" value="MFB6392708.1"/>
    <property type="molecule type" value="Genomic_DNA"/>
</dbReference>
<keyword evidence="3" id="KW-1185">Reference proteome</keyword>
<evidence type="ECO:0000256" key="1">
    <source>
        <dbReference type="SAM" id="MobiDB-lite"/>
    </source>
</evidence>
<gene>
    <name evidence="2" type="ORF">AAFH96_06250</name>
</gene>
<protein>
    <recommendedName>
        <fullName evidence="4">Helix-turn-helix DNA binding domain protein</fullName>
    </recommendedName>
</protein>
<proteinExistence type="predicted"/>
<organism evidence="2 3">
    <name type="scientific">Polymorphospora lycopeni</name>
    <dbReference type="NCBI Taxonomy" id="3140240"/>
    <lineage>
        <taxon>Bacteria</taxon>
        <taxon>Bacillati</taxon>
        <taxon>Actinomycetota</taxon>
        <taxon>Actinomycetes</taxon>
        <taxon>Micromonosporales</taxon>
        <taxon>Micromonosporaceae</taxon>
        <taxon>Polymorphospora</taxon>
    </lineage>
</organism>
<evidence type="ECO:0000313" key="3">
    <source>
        <dbReference type="Proteomes" id="UP001582793"/>
    </source>
</evidence>
<feature type="region of interest" description="Disordered" evidence="1">
    <location>
        <begin position="98"/>
        <end position="117"/>
    </location>
</feature>
<reference evidence="2 3" key="1">
    <citation type="submission" date="2024-04" db="EMBL/GenBank/DDBJ databases">
        <title>Polymorphospora sp. isolated from Baiyangdian Lake in Xiong'an New Area.</title>
        <authorList>
            <person name="Zhang X."/>
            <person name="Liu J."/>
        </authorList>
    </citation>
    <scope>NUCLEOTIDE SEQUENCE [LARGE SCALE GENOMIC DNA]</scope>
    <source>
        <strain evidence="2 3">2-325</strain>
    </source>
</reference>
<name>A0ABV5CL25_9ACTN</name>
<comment type="caution">
    <text evidence="2">The sequence shown here is derived from an EMBL/GenBank/DDBJ whole genome shotgun (WGS) entry which is preliminary data.</text>
</comment>
<dbReference type="RefSeq" id="WP_375733425.1">
    <property type="nucleotide sequence ID" value="NZ_JBCGDC010000011.1"/>
</dbReference>